<keyword evidence="4 8" id="KW-0812">Transmembrane</keyword>
<dbReference type="PROSITE" id="PS00022">
    <property type="entry name" value="EGF_1"/>
    <property type="match status" value="1"/>
</dbReference>
<keyword evidence="6 8" id="KW-0472">Membrane</keyword>
<evidence type="ECO:0000256" key="6">
    <source>
        <dbReference type="ARBA" id="ARBA00023136"/>
    </source>
</evidence>
<feature type="disulfide bond" evidence="7">
    <location>
        <begin position="428"/>
        <end position="438"/>
    </location>
</feature>
<keyword evidence="5 8" id="KW-1133">Transmembrane helix</keyword>
<dbReference type="Gene3D" id="2.60.120.260">
    <property type="entry name" value="Galactose-binding domain-like"/>
    <property type="match status" value="1"/>
</dbReference>
<organism evidence="10 11">
    <name type="scientific">Cinchona calisaya</name>
    <dbReference type="NCBI Taxonomy" id="153742"/>
    <lineage>
        <taxon>Eukaryota</taxon>
        <taxon>Viridiplantae</taxon>
        <taxon>Streptophyta</taxon>
        <taxon>Embryophyta</taxon>
        <taxon>Tracheophyta</taxon>
        <taxon>Spermatophyta</taxon>
        <taxon>Magnoliopsida</taxon>
        <taxon>eudicotyledons</taxon>
        <taxon>Gunneridae</taxon>
        <taxon>Pentapetalae</taxon>
        <taxon>asterids</taxon>
        <taxon>lamiids</taxon>
        <taxon>Gentianales</taxon>
        <taxon>Rubiaceae</taxon>
        <taxon>Cinchonoideae</taxon>
        <taxon>Cinchoneae</taxon>
        <taxon>Cinchona</taxon>
    </lineage>
</organism>
<gene>
    <name evidence="10" type="ORF">ACH5RR_041612</name>
</gene>
<feature type="disulfide bond" evidence="7">
    <location>
        <begin position="457"/>
        <end position="466"/>
    </location>
</feature>
<dbReference type="GO" id="GO:0005886">
    <property type="term" value="C:plasma membrane"/>
    <property type="evidence" value="ECO:0007669"/>
    <property type="project" value="UniProtKB-SubCell"/>
</dbReference>
<evidence type="ECO:0000313" key="10">
    <source>
        <dbReference type="EMBL" id="KAL3498880.1"/>
    </source>
</evidence>
<keyword evidence="3" id="KW-1003">Cell membrane</keyword>
<comment type="caution">
    <text evidence="10">The sequence shown here is derived from an EMBL/GenBank/DDBJ whole genome shotgun (WGS) entry which is preliminary data.</text>
</comment>
<comment type="caution">
    <text evidence="7">Lacks conserved residue(s) required for the propagation of feature annotation.</text>
</comment>
<accession>A0ABD2XZF7</accession>
<evidence type="ECO:0000256" key="2">
    <source>
        <dbReference type="ARBA" id="ARBA00005542"/>
    </source>
</evidence>
<evidence type="ECO:0000256" key="4">
    <source>
        <dbReference type="ARBA" id="ARBA00022692"/>
    </source>
</evidence>
<dbReference type="Proteomes" id="UP001630127">
    <property type="component" value="Unassembled WGS sequence"/>
</dbReference>
<proteinExistence type="inferred from homology"/>
<comment type="subcellular location">
    <subcellularLocation>
        <location evidence="1">Cell membrane</location>
        <topology evidence="1">Multi-pass membrane protein</topology>
    </subcellularLocation>
</comment>
<evidence type="ECO:0000313" key="11">
    <source>
        <dbReference type="Proteomes" id="UP001630127"/>
    </source>
</evidence>
<dbReference type="InterPro" id="IPR021910">
    <property type="entry name" value="NGX6/PGAP6/MYMK"/>
</dbReference>
<feature type="transmembrane region" description="Helical" evidence="8">
    <location>
        <begin position="40"/>
        <end position="60"/>
    </location>
</feature>
<comment type="similarity">
    <text evidence="2">Belongs to the TMEM8 family.</text>
</comment>
<protein>
    <recommendedName>
        <fullName evidence="9">EGF-like domain-containing protein</fullName>
    </recommendedName>
</protein>
<feature type="domain" description="EGF-like" evidence="9">
    <location>
        <begin position="424"/>
        <end position="467"/>
    </location>
</feature>
<evidence type="ECO:0000256" key="5">
    <source>
        <dbReference type="ARBA" id="ARBA00022989"/>
    </source>
</evidence>
<evidence type="ECO:0000256" key="7">
    <source>
        <dbReference type="PROSITE-ProRule" id="PRU00076"/>
    </source>
</evidence>
<evidence type="ECO:0000256" key="3">
    <source>
        <dbReference type="ARBA" id="ARBA00022475"/>
    </source>
</evidence>
<dbReference type="AlphaFoldDB" id="A0ABD2XZF7"/>
<keyword evidence="11" id="KW-1185">Reference proteome</keyword>
<evidence type="ECO:0000256" key="1">
    <source>
        <dbReference type="ARBA" id="ARBA00004651"/>
    </source>
</evidence>
<dbReference type="PANTHER" id="PTHR14319">
    <property type="entry name" value="FIVE-SPAN TRANSMEMBRANE PROTEIN M83"/>
    <property type="match status" value="1"/>
</dbReference>
<keyword evidence="7" id="KW-1015">Disulfide bond</keyword>
<sequence>MYGKDRPDFEMNLSKNVFDGQFRGMRSSTKLTTSLSRRSLGLMIGITLEISPGVLFFGLFNRIGPIRTQAKMINRGSTYNSFTTVIVEGCCNQSTRGQFCNQTVEQLSCHQSLLYKLGQSLELIKMHNDVGTRLFTCNKYLKRSCHQDLDPKTYSLDVTQPVEEVVILASDFRSSGAQFTDNSGINLMCYVRYGAIPENRLYDYAVDLSQMSLRIPLPKIGTWYFNIQPVDNSNVLEAREQKTVDLCYSMEWKVSECPHGKAGPNCTWERYMLQVDQRDDSDAFFVYMPKLVNMPVELHNLPLEPLLSNTSSDNESDMAWTYFVFDVPRGASGKNIHTDLNANSNINYELYIRFGGLPSIRDWDYFYINQTSNSDNGSSKFKLYDLSERRVNAYLPQPREGLWSFGLRHPVLSKTCCRTTLSVSVENCPNQCSDHGTCILNDGKLGPSFYSYYSCKCDARYGGFDCSTQLVSQSAQRWHVVFLTGSNAAALLPEVWALHQKAFAEWWSSAAVGLLVQYIMPVMSVAGVFFHFMSSRSRNIPLVLALGAFSLHFAWLMELFSAYRSNSLSLRSSWNIQHRWLNVRPWFPDVLKALNKRFKWLFVVHCIVNGCIKLESGKRRDLMDLA</sequence>
<dbReference type="EMBL" id="JBJUIK010000017">
    <property type="protein sequence ID" value="KAL3498880.1"/>
    <property type="molecule type" value="Genomic_DNA"/>
</dbReference>
<feature type="transmembrane region" description="Helical" evidence="8">
    <location>
        <begin position="506"/>
        <end position="530"/>
    </location>
</feature>
<keyword evidence="7" id="KW-0245">EGF-like domain</keyword>
<evidence type="ECO:0000259" key="9">
    <source>
        <dbReference type="PROSITE" id="PS50026"/>
    </source>
</evidence>
<feature type="transmembrane region" description="Helical" evidence="8">
    <location>
        <begin position="542"/>
        <end position="563"/>
    </location>
</feature>
<reference evidence="10 11" key="1">
    <citation type="submission" date="2024-11" db="EMBL/GenBank/DDBJ databases">
        <title>A near-complete genome assembly of Cinchona calisaya.</title>
        <authorList>
            <person name="Lian D.C."/>
            <person name="Zhao X.W."/>
            <person name="Wei L."/>
        </authorList>
    </citation>
    <scope>NUCLEOTIDE SEQUENCE [LARGE SCALE GENOMIC DNA]</scope>
    <source>
        <tissue evidence="10">Nenye</tissue>
    </source>
</reference>
<dbReference type="InterPro" id="IPR000742">
    <property type="entry name" value="EGF"/>
</dbReference>
<evidence type="ECO:0000256" key="8">
    <source>
        <dbReference type="SAM" id="Phobius"/>
    </source>
</evidence>
<dbReference type="PROSITE" id="PS50026">
    <property type="entry name" value="EGF_3"/>
    <property type="match status" value="1"/>
</dbReference>
<name>A0ABD2XZF7_9GENT</name>
<dbReference type="PANTHER" id="PTHR14319:SF3">
    <property type="entry name" value="TRANSMEMBRANE PROTEIN-LIKE PROTEIN"/>
    <property type="match status" value="1"/>
</dbReference>